<organism evidence="1 2">
    <name type="scientific">Phytophthora rubi</name>
    <dbReference type="NCBI Taxonomy" id="129364"/>
    <lineage>
        <taxon>Eukaryota</taxon>
        <taxon>Sar</taxon>
        <taxon>Stramenopiles</taxon>
        <taxon>Oomycota</taxon>
        <taxon>Peronosporomycetes</taxon>
        <taxon>Peronosporales</taxon>
        <taxon>Peronosporaceae</taxon>
        <taxon>Phytophthora</taxon>
    </lineage>
</organism>
<sequence>MFSAYAGAGFRGFSRQATCARRARVPRRAGSRSATKRGSSFTCNEVWHQSWKYGTAIPAALQDNIRFVNKRRPGAVRETDEE</sequence>
<dbReference type="Proteomes" id="UP000435112">
    <property type="component" value="Unassembled WGS sequence"/>
</dbReference>
<protein>
    <submittedName>
        <fullName evidence="1">Uncharacterized protein</fullName>
    </submittedName>
</protein>
<dbReference type="EMBL" id="QXFU01000320">
    <property type="protein sequence ID" value="KAE9036745.1"/>
    <property type="molecule type" value="Genomic_DNA"/>
</dbReference>
<comment type="caution">
    <text evidence="1">The sequence shown here is derived from an EMBL/GenBank/DDBJ whole genome shotgun (WGS) entry which is preliminary data.</text>
</comment>
<accession>A0A6A3MZV8</accession>
<name>A0A6A3MZV8_9STRA</name>
<evidence type="ECO:0000313" key="2">
    <source>
        <dbReference type="Proteomes" id="UP000435112"/>
    </source>
</evidence>
<dbReference type="AlphaFoldDB" id="A0A6A3MZV8"/>
<reference evidence="1 2" key="1">
    <citation type="submission" date="2018-09" db="EMBL/GenBank/DDBJ databases">
        <title>Genomic investigation of the strawberry pathogen Phytophthora fragariae indicates pathogenicity is determined by transcriptional variation in three key races.</title>
        <authorList>
            <person name="Adams T.M."/>
            <person name="Armitage A.D."/>
            <person name="Sobczyk M.K."/>
            <person name="Bates H.J."/>
            <person name="Dunwell J.M."/>
            <person name="Nellist C.F."/>
            <person name="Harrison R.J."/>
        </authorList>
    </citation>
    <scope>NUCLEOTIDE SEQUENCE [LARGE SCALE GENOMIC DNA]</scope>
    <source>
        <strain evidence="1 2">SCRP324</strain>
    </source>
</reference>
<evidence type="ECO:0000313" key="1">
    <source>
        <dbReference type="EMBL" id="KAE9036745.1"/>
    </source>
</evidence>
<gene>
    <name evidence="1" type="ORF">PR002_g6917</name>
</gene>
<proteinExistence type="predicted"/>